<protein>
    <submittedName>
        <fullName evidence="1">Cytolysin/lectin</fullName>
    </submittedName>
</protein>
<dbReference type="Proteomes" id="UP001480595">
    <property type="component" value="Unassembled WGS sequence"/>
</dbReference>
<dbReference type="Pfam" id="PF07367">
    <property type="entry name" value="FB_lectin"/>
    <property type="match status" value="1"/>
</dbReference>
<reference evidence="1 2" key="1">
    <citation type="submission" date="2023-01" db="EMBL/GenBank/DDBJ databases">
        <title>Analysis of 21 Apiospora genomes using comparative genomics revels a genus with tremendous synthesis potential of carbohydrate active enzymes and secondary metabolites.</title>
        <authorList>
            <person name="Sorensen T."/>
        </authorList>
    </citation>
    <scope>NUCLEOTIDE SEQUENCE [LARGE SCALE GENOMIC DNA]</scope>
    <source>
        <strain evidence="1 2">CBS 135458</strain>
    </source>
</reference>
<dbReference type="SUPFAM" id="SSF63724">
    <property type="entry name" value="Cytolysin/lectin"/>
    <property type="match status" value="1"/>
</dbReference>
<proteinExistence type="predicted"/>
<name>A0ABR1T4V1_9PEZI</name>
<dbReference type="EMBL" id="JAQQWL010000015">
    <property type="protein sequence ID" value="KAK8041625.1"/>
    <property type="molecule type" value="Genomic_DNA"/>
</dbReference>
<dbReference type="InterPro" id="IPR015926">
    <property type="entry name" value="Cytolysin/lectin"/>
</dbReference>
<dbReference type="Gene3D" id="2.60.270.20">
    <property type="entry name" value="Cytolysin/lectin"/>
    <property type="match status" value="1"/>
</dbReference>
<comment type="caution">
    <text evidence="1">The sequence shown here is derived from an EMBL/GenBank/DDBJ whole genome shotgun (WGS) entry which is preliminary data.</text>
</comment>
<dbReference type="InterPro" id="IPR009960">
    <property type="entry name" value="Fruit_body_lectin_fun"/>
</dbReference>
<evidence type="ECO:0000313" key="1">
    <source>
        <dbReference type="EMBL" id="KAK8041625.1"/>
    </source>
</evidence>
<accession>A0ABR1T4V1</accession>
<dbReference type="RefSeq" id="XP_066709170.1">
    <property type="nucleotide sequence ID" value="XM_066866041.1"/>
</dbReference>
<sequence length="137" mass="15210">MTAKSYAIHLTIDQPSWQTFVPVEKVVWSASKSASTEGWISTGTSDHTLVMNDSGYSGALLLQCRVHDWVRWCDIVTSISHADSAGKVLAMYYNEGEKAPMRWKTSEYSVRSAAGTNFQIQFEVAEGHQLTAKFSIS</sequence>
<keyword evidence="2" id="KW-1185">Reference proteome</keyword>
<gene>
    <name evidence="1" type="ORF">PG994_014632</name>
</gene>
<evidence type="ECO:0000313" key="2">
    <source>
        <dbReference type="Proteomes" id="UP001480595"/>
    </source>
</evidence>
<dbReference type="GeneID" id="92099104"/>
<organism evidence="1 2">
    <name type="scientific">Apiospora phragmitis</name>
    <dbReference type="NCBI Taxonomy" id="2905665"/>
    <lineage>
        <taxon>Eukaryota</taxon>
        <taxon>Fungi</taxon>
        <taxon>Dikarya</taxon>
        <taxon>Ascomycota</taxon>
        <taxon>Pezizomycotina</taxon>
        <taxon>Sordariomycetes</taxon>
        <taxon>Xylariomycetidae</taxon>
        <taxon>Amphisphaeriales</taxon>
        <taxon>Apiosporaceae</taxon>
        <taxon>Apiospora</taxon>
    </lineage>
</organism>